<feature type="transmembrane region" description="Helical" evidence="4">
    <location>
        <begin position="521"/>
        <end position="546"/>
    </location>
</feature>
<feature type="coiled-coil region" evidence="3">
    <location>
        <begin position="46"/>
        <end position="92"/>
    </location>
</feature>
<dbReference type="EMBL" id="CP155573">
    <property type="protein sequence ID" value="XFO66097.1"/>
    <property type="molecule type" value="Genomic_DNA"/>
</dbReference>
<dbReference type="PANTHER" id="PTHR22550">
    <property type="entry name" value="SPORE GERMINATION PROTEIN"/>
    <property type="match status" value="1"/>
</dbReference>
<dbReference type="Proteomes" id="UP000216752">
    <property type="component" value="Chromosome"/>
</dbReference>
<keyword evidence="2 4" id="KW-0472">Membrane</keyword>
<name>A0ABZ3IK98_9FIRM</name>
<dbReference type="InterPro" id="IPR004995">
    <property type="entry name" value="Spore_Ger"/>
</dbReference>
<evidence type="ECO:0000313" key="6">
    <source>
        <dbReference type="Proteomes" id="UP000216752"/>
    </source>
</evidence>
<feature type="transmembrane region" description="Helical" evidence="4">
    <location>
        <begin position="401"/>
        <end position="420"/>
    </location>
</feature>
<organism evidence="5 6">
    <name type="scientific">Sporomusa silvacetica DSM 10669</name>
    <dbReference type="NCBI Taxonomy" id="1123289"/>
    <lineage>
        <taxon>Bacteria</taxon>
        <taxon>Bacillati</taxon>
        <taxon>Bacillota</taxon>
        <taxon>Negativicutes</taxon>
        <taxon>Selenomonadales</taxon>
        <taxon>Sporomusaceae</taxon>
        <taxon>Sporomusa</taxon>
    </lineage>
</organism>
<evidence type="ECO:0008006" key="7">
    <source>
        <dbReference type="Google" id="ProtNLM"/>
    </source>
</evidence>
<reference evidence="5" key="1">
    <citation type="submission" date="2024-05" db="EMBL/GenBank/DDBJ databases">
        <title>Isolation and characterization of Sporomusa carbonis sp. nov., a carboxydotrophic hydrogenogen in the genus of Sporomusa isolated from a charcoal burning pile.</title>
        <authorList>
            <person name="Boeer T."/>
            <person name="Rosenbaum F."/>
            <person name="Eysell L."/>
            <person name="Mueller V."/>
            <person name="Daniel R."/>
            <person name="Poehlein A."/>
        </authorList>
    </citation>
    <scope>NUCLEOTIDE SEQUENCE [LARGE SCALE GENOMIC DNA]</scope>
    <source>
        <strain evidence="5">DSM 10669</strain>
    </source>
</reference>
<evidence type="ECO:0000256" key="1">
    <source>
        <dbReference type="ARBA" id="ARBA00005278"/>
    </source>
</evidence>
<evidence type="ECO:0000256" key="4">
    <source>
        <dbReference type="SAM" id="Phobius"/>
    </source>
</evidence>
<evidence type="ECO:0000256" key="3">
    <source>
        <dbReference type="SAM" id="Coils"/>
    </source>
</evidence>
<accession>A0ABZ3IK98</accession>
<dbReference type="Pfam" id="PF03323">
    <property type="entry name" value="GerA"/>
    <property type="match status" value="1"/>
</dbReference>
<keyword evidence="3" id="KW-0175">Coiled coil</keyword>
<proteinExistence type="inferred from homology"/>
<dbReference type="RefSeq" id="WP_094605471.1">
    <property type="nucleotide sequence ID" value="NZ_CP155573.1"/>
</dbReference>
<keyword evidence="4" id="KW-0812">Transmembrane</keyword>
<dbReference type="InterPro" id="IPR050768">
    <property type="entry name" value="UPF0353/GerABKA_families"/>
</dbReference>
<keyword evidence="4" id="KW-1133">Transmembrane helix</keyword>
<comment type="similarity">
    <text evidence="1">Belongs to the GerABKA family.</text>
</comment>
<evidence type="ECO:0000256" key="2">
    <source>
        <dbReference type="ARBA" id="ARBA00023136"/>
    </source>
</evidence>
<dbReference type="PANTHER" id="PTHR22550:SF5">
    <property type="entry name" value="LEUCINE ZIPPER PROTEIN 4"/>
    <property type="match status" value="1"/>
</dbReference>
<feature type="transmembrane region" description="Helical" evidence="4">
    <location>
        <begin position="490"/>
        <end position="509"/>
    </location>
</feature>
<sequence>MQKIVSRIYNYFRNVIFNFGESQMPEHYSSQKYLLNSPDADMVYSAKKLEALLTFAERLLEVMQRAANLLKSSQVNTEIEIIKAELEVLERQLLRLSPLALAYERNSTGQIEYSPVSSNLSKNLETMKGILASSDIVIREFDFGLTKRKGGLIYVAGLTDKEIINNNILSPLMGGENQDKYHLPTIDIIQKKLLTVGDIKKSDQISDLKIYLLSGESLLFIDGISEALIVNSAKWETRGVEKPDMDNVIRGPREGFSESIMINLPLLRRKIHNSHLRFVTIKIGDQTKTDVCIAYLSNIANDKLIEEIKIRLNRINTDAILDSGYIEAFVEDSPYSIFATIAYSEKPDIVAAKLLEGRAAILVDGSPIVLTVPTLFIESFQSPEDYYVRPYFGSLLRLIRFLAYFASVFSPAVYVALITFHQELIPTPLLINFAAGRAQVPFPAAFEALAMGAVFEILREAGVRLPRPIGSAISIVGALVIGQTAVSAGLISPIMVIIVGITAIASFVIPAQADSSVIIRLCLLLAAGIAGGFGILMVTLVVLLHLASLRSFGVPFLSPFAPLSLSGLKDAFFRVPLWAMAQRPTVLNPSDIMRQSFPTRSFTSENDKHSSME</sequence>
<protein>
    <recommendedName>
        <fullName evidence="7">Spore germination protein B1</fullName>
    </recommendedName>
</protein>
<keyword evidence="6" id="KW-1185">Reference proteome</keyword>
<evidence type="ECO:0000313" key="5">
    <source>
        <dbReference type="EMBL" id="XFO66097.1"/>
    </source>
</evidence>
<gene>
    <name evidence="5" type="ORF">SPSIL_022470</name>
</gene>